<dbReference type="Gene3D" id="3.30.390.30">
    <property type="match status" value="1"/>
</dbReference>
<evidence type="ECO:0000256" key="5">
    <source>
        <dbReference type="ARBA" id="ARBA00022827"/>
    </source>
</evidence>
<keyword evidence="2" id="KW-0285">Flavoprotein</keyword>
<name>A0A5C7FPG0_9BACT</name>
<dbReference type="PROSITE" id="PS51296">
    <property type="entry name" value="RIESKE"/>
    <property type="match status" value="1"/>
</dbReference>
<dbReference type="GO" id="GO:0016651">
    <property type="term" value="F:oxidoreductase activity, acting on NAD(P)H"/>
    <property type="evidence" value="ECO:0007669"/>
    <property type="project" value="TreeGrafter"/>
</dbReference>
<dbReference type="Pfam" id="PF14759">
    <property type="entry name" value="Reductase_C"/>
    <property type="match status" value="1"/>
</dbReference>
<dbReference type="PANTHER" id="PTHR43557:SF2">
    <property type="entry name" value="RIESKE DOMAIN-CONTAINING PROTEIN-RELATED"/>
    <property type="match status" value="1"/>
</dbReference>
<dbReference type="Proteomes" id="UP000321907">
    <property type="component" value="Unassembled WGS sequence"/>
</dbReference>
<keyword evidence="3" id="KW-0001">2Fe-2S</keyword>
<dbReference type="OrthoDB" id="9792592at2"/>
<dbReference type="InterPro" id="IPR016156">
    <property type="entry name" value="FAD/NAD-linked_Rdtase_dimer_sf"/>
</dbReference>
<organism evidence="10 11">
    <name type="scientific">Neolewinella aurantiaca</name>
    <dbReference type="NCBI Taxonomy" id="2602767"/>
    <lineage>
        <taxon>Bacteria</taxon>
        <taxon>Pseudomonadati</taxon>
        <taxon>Bacteroidota</taxon>
        <taxon>Saprospiria</taxon>
        <taxon>Saprospirales</taxon>
        <taxon>Lewinellaceae</taxon>
        <taxon>Neolewinella</taxon>
    </lineage>
</organism>
<evidence type="ECO:0000256" key="3">
    <source>
        <dbReference type="ARBA" id="ARBA00022714"/>
    </source>
</evidence>
<keyword evidence="5" id="KW-0274">FAD</keyword>
<keyword evidence="7" id="KW-0408">Iron</keyword>
<dbReference type="EMBL" id="VOXD01000031">
    <property type="protein sequence ID" value="TXF87798.1"/>
    <property type="molecule type" value="Genomic_DNA"/>
</dbReference>
<sequence length="520" mass="55693">MTNVLPLSQLPEGHTHQLEHAGTKVLLTNVEGTVYAVESKCSHFGLPLENAALCGHRLRCPFHHACFDVRDGKQLEAPGMDGLTTFAVEIRDGAVYLSDEPDAASKPSPAPSTAPDYETFFDYAIVGGGIAAANAVDGIREFDQNGSIVLLTREDLPPYDRTHVSKALLDGGKDVADLPLRSEKYYAEQGVDLRERTIVSEVNVENKTITILGGDVLTYKKVLLATGGRPRQLDVPGSALNNVHLMRRASDAEVVRGKVSKGTKVVIVGGSFIGLEAAMSLGKQGGNITVVAPEETLFEGPFGKKVGDWIQRLHEAEGVRFQLGRKVEEITGEGTVSGVKLDNGDELAAEIVVVGIGVIPETRYLIGLAATNEGGVKVDNHLEASAEGVWVAGDIARYPDREGAVRIEHWKVAAQQGRVAGRNMAGANEAYTMVPYFWSNQQGTNIRYVGHATDYDEIVLDGTPGEGPFIAFYLKGDHCQAALGVKRDADIAAIGELMNARRMPANSALTTSDWAALLAG</sequence>
<dbReference type="PRINTS" id="PR00469">
    <property type="entry name" value="PNDRDTASEII"/>
</dbReference>
<evidence type="ECO:0000256" key="2">
    <source>
        <dbReference type="ARBA" id="ARBA00022630"/>
    </source>
</evidence>
<comment type="cofactor">
    <cofactor evidence="1">
        <name>FAD</name>
        <dbReference type="ChEBI" id="CHEBI:57692"/>
    </cofactor>
</comment>
<keyword evidence="4" id="KW-0479">Metal-binding</keyword>
<dbReference type="PRINTS" id="PR00368">
    <property type="entry name" value="FADPNR"/>
</dbReference>
<dbReference type="Pfam" id="PF00355">
    <property type="entry name" value="Rieske"/>
    <property type="match status" value="1"/>
</dbReference>
<dbReference type="PANTHER" id="PTHR43557">
    <property type="entry name" value="APOPTOSIS-INDUCING FACTOR 1"/>
    <property type="match status" value="1"/>
</dbReference>
<evidence type="ECO:0000256" key="1">
    <source>
        <dbReference type="ARBA" id="ARBA00001974"/>
    </source>
</evidence>
<dbReference type="InterPro" id="IPR023753">
    <property type="entry name" value="FAD/NAD-binding_dom"/>
</dbReference>
<dbReference type="Gene3D" id="2.102.10.10">
    <property type="entry name" value="Rieske [2Fe-2S] iron-sulphur domain"/>
    <property type="match status" value="1"/>
</dbReference>
<dbReference type="GO" id="GO:0051537">
    <property type="term" value="F:2 iron, 2 sulfur cluster binding"/>
    <property type="evidence" value="ECO:0007669"/>
    <property type="project" value="UniProtKB-KW"/>
</dbReference>
<evidence type="ECO:0000256" key="8">
    <source>
        <dbReference type="ARBA" id="ARBA00023014"/>
    </source>
</evidence>
<protein>
    <submittedName>
        <fullName evidence="10">Rieske 2Fe-2S domain-containing protein</fullName>
    </submittedName>
</protein>
<evidence type="ECO:0000256" key="4">
    <source>
        <dbReference type="ARBA" id="ARBA00022723"/>
    </source>
</evidence>
<accession>A0A5C7FPG0</accession>
<proteinExistence type="predicted"/>
<evidence type="ECO:0000256" key="6">
    <source>
        <dbReference type="ARBA" id="ARBA00023002"/>
    </source>
</evidence>
<dbReference type="GO" id="GO:0005737">
    <property type="term" value="C:cytoplasm"/>
    <property type="evidence" value="ECO:0007669"/>
    <property type="project" value="TreeGrafter"/>
</dbReference>
<evidence type="ECO:0000256" key="7">
    <source>
        <dbReference type="ARBA" id="ARBA00023004"/>
    </source>
</evidence>
<keyword evidence="6" id="KW-0560">Oxidoreductase</keyword>
<dbReference type="SUPFAM" id="SSF50022">
    <property type="entry name" value="ISP domain"/>
    <property type="match status" value="1"/>
</dbReference>
<dbReference type="SUPFAM" id="SSF55424">
    <property type="entry name" value="FAD/NAD-linked reductases, dimerisation (C-terminal) domain"/>
    <property type="match status" value="1"/>
</dbReference>
<dbReference type="AlphaFoldDB" id="A0A5C7FPG0"/>
<evidence type="ECO:0000259" key="9">
    <source>
        <dbReference type="PROSITE" id="PS51296"/>
    </source>
</evidence>
<comment type="caution">
    <text evidence="10">The sequence shown here is derived from an EMBL/GenBank/DDBJ whole genome shotgun (WGS) entry which is preliminary data.</text>
</comment>
<keyword evidence="11" id="KW-1185">Reference proteome</keyword>
<dbReference type="InterPro" id="IPR036922">
    <property type="entry name" value="Rieske_2Fe-2S_sf"/>
</dbReference>
<dbReference type="Pfam" id="PF07992">
    <property type="entry name" value="Pyr_redox_2"/>
    <property type="match status" value="1"/>
</dbReference>
<keyword evidence="8" id="KW-0411">Iron-sulfur</keyword>
<reference evidence="10 11" key="1">
    <citation type="submission" date="2019-08" db="EMBL/GenBank/DDBJ databases">
        <title>Lewinella sp. strain SSH13 Genome sequencing and assembly.</title>
        <authorList>
            <person name="Kim I."/>
        </authorList>
    </citation>
    <scope>NUCLEOTIDE SEQUENCE [LARGE SCALE GENOMIC DNA]</scope>
    <source>
        <strain evidence="10 11">SSH13</strain>
    </source>
</reference>
<dbReference type="InterPro" id="IPR036188">
    <property type="entry name" value="FAD/NAD-bd_sf"/>
</dbReference>
<dbReference type="InterPro" id="IPR017941">
    <property type="entry name" value="Rieske_2Fe-2S"/>
</dbReference>
<evidence type="ECO:0000313" key="11">
    <source>
        <dbReference type="Proteomes" id="UP000321907"/>
    </source>
</evidence>
<dbReference type="InterPro" id="IPR050446">
    <property type="entry name" value="FAD-oxidoreductase/Apoptosis"/>
</dbReference>
<feature type="domain" description="Rieske" evidence="9">
    <location>
        <begin position="2"/>
        <end position="97"/>
    </location>
</feature>
<dbReference type="GO" id="GO:0046872">
    <property type="term" value="F:metal ion binding"/>
    <property type="evidence" value="ECO:0007669"/>
    <property type="project" value="UniProtKB-KW"/>
</dbReference>
<dbReference type="Gene3D" id="3.50.50.60">
    <property type="entry name" value="FAD/NAD(P)-binding domain"/>
    <property type="match status" value="2"/>
</dbReference>
<dbReference type="InterPro" id="IPR028202">
    <property type="entry name" value="Reductase_C"/>
</dbReference>
<dbReference type="RefSeq" id="WP_147932008.1">
    <property type="nucleotide sequence ID" value="NZ_VOXD01000031.1"/>
</dbReference>
<evidence type="ECO:0000313" key="10">
    <source>
        <dbReference type="EMBL" id="TXF87798.1"/>
    </source>
</evidence>
<dbReference type="SUPFAM" id="SSF51905">
    <property type="entry name" value="FAD/NAD(P)-binding domain"/>
    <property type="match status" value="1"/>
</dbReference>
<gene>
    <name evidence="10" type="ORF">FUA23_17215</name>
</gene>